<evidence type="ECO:0000313" key="1">
    <source>
        <dbReference type="EMBL" id="ADI74162.1"/>
    </source>
</evidence>
<protein>
    <submittedName>
        <fullName evidence="1">Uncharacterized protein</fullName>
    </submittedName>
</protein>
<evidence type="ECO:0000313" key="2">
    <source>
        <dbReference type="Proteomes" id="UP000000391"/>
    </source>
</evidence>
<dbReference type="AlphaFoldDB" id="D7E7T9"/>
<dbReference type="EMBL" id="CP002069">
    <property type="protein sequence ID" value="ADI74162.1"/>
    <property type="molecule type" value="Genomic_DNA"/>
</dbReference>
<dbReference type="HOGENOM" id="CLU_1590897_0_0_2"/>
<sequence length="172" mass="20235">MEIPLFGTCAICDDVQDSKQYESYNICTGCVDILEDIMTEYFINTFNNNKSTDFSNFIGYLHQTDIPTSDYNKILDDSSNYTRRKSNRVITAMEYSKHASNKRYFENMHVVLEWLKNNPEFYLYYFKDNYVCPNCSASLFEKYTTNSIGEWFVVSCSNCDTLLKKYYSPKMV</sequence>
<name>D7E7T9_METEZ</name>
<keyword evidence="2" id="KW-1185">Reference proteome</keyword>
<dbReference type="KEGG" id="mev:Metev_1301"/>
<proteinExistence type="predicted"/>
<reference evidence="1 2" key="1">
    <citation type="submission" date="2010-06" db="EMBL/GenBank/DDBJ databases">
        <title>Complete sequence chromosome of Methanohalobium evestigatum Z-7303.</title>
        <authorList>
            <consortium name="US DOE Joint Genome Institute"/>
            <person name="Lucas S."/>
            <person name="Copeland A."/>
            <person name="Lapidus A."/>
            <person name="Cheng J.-F."/>
            <person name="Bruce D."/>
            <person name="Goodwin L."/>
            <person name="Pitluck S."/>
            <person name="Saunders E."/>
            <person name="Detter J.C."/>
            <person name="Han C."/>
            <person name="Tapia R."/>
            <person name="Land M."/>
            <person name="Hauser L."/>
            <person name="Kyrpides N."/>
            <person name="Mikhailova N."/>
            <person name="Sieprawska-Lupa M."/>
            <person name="Whitman W.B."/>
            <person name="Anderson I."/>
            <person name="Woyke T."/>
        </authorList>
    </citation>
    <scope>NUCLEOTIDE SEQUENCE [LARGE SCALE GENOMIC DNA]</scope>
    <source>
        <strain evidence="2">ATCC BAA-1072 / DSM 3721 / NBRC 107634 / OCM 161 / Z-7303</strain>
    </source>
</reference>
<dbReference type="GeneID" id="9346934"/>
<dbReference type="Proteomes" id="UP000000391">
    <property type="component" value="Chromosome"/>
</dbReference>
<dbReference type="RefSeq" id="WP_013194728.1">
    <property type="nucleotide sequence ID" value="NC_014253.1"/>
</dbReference>
<gene>
    <name evidence="1" type="ordered locus">Metev_1301</name>
</gene>
<accession>D7E7T9</accession>
<organism evidence="1 2">
    <name type="scientific">Methanohalobium evestigatum (strain ATCC BAA-1072 / DSM 3721 / NBRC 107634 / OCM 161 / Z-7303)</name>
    <dbReference type="NCBI Taxonomy" id="644295"/>
    <lineage>
        <taxon>Archaea</taxon>
        <taxon>Methanobacteriati</taxon>
        <taxon>Methanobacteriota</taxon>
        <taxon>Stenosarchaea group</taxon>
        <taxon>Methanomicrobia</taxon>
        <taxon>Methanosarcinales</taxon>
        <taxon>Methanosarcinaceae</taxon>
        <taxon>Methanohalobium</taxon>
    </lineage>
</organism>
<dbReference type="OrthoDB" id="144961at2157"/>